<evidence type="ECO:0000313" key="4">
    <source>
        <dbReference type="Proteomes" id="UP000054785"/>
    </source>
</evidence>
<feature type="compositionally biased region" description="Low complexity" evidence="1">
    <location>
        <begin position="409"/>
        <end position="428"/>
    </location>
</feature>
<gene>
    <name evidence="3" type="ORF">Lgee_1694</name>
</gene>
<proteinExistence type="predicted"/>
<keyword evidence="2" id="KW-0812">Transmembrane</keyword>
<accession>A0A0W0TQZ5</accession>
<reference evidence="3 4" key="1">
    <citation type="submission" date="2015-11" db="EMBL/GenBank/DDBJ databases">
        <title>Genomic analysis of 38 Legionella species identifies large and diverse effector repertoires.</title>
        <authorList>
            <person name="Burstein D."/>
            <person name="Amaro F."/>
            <person name="Zusman T."/>
            <person name="Lifshitz Z."/>
            <person name="Cohen O."/>
            <person name="Gilbert J.A."/>
            <person name="Pupko T."/>
            <person name="Shuman H.A."/>
            <person name="Segal G."/>
        </authorList>
    </citation>
    <scope>NUCLEOTIDE SEQUENCE [LARGE SCALE GENOMIC DNA]</scope>
    <source>
        <strain evidence="3 4">ATCC 49504</strain>
    </source>
</reference>
<dbReference type="RefSeq" id="WP_028386965.1">
    <property type="nucleotide sequence ID" value="NZ_CAAAHN010000001.1"/>
</dbReference>
<name>A0A0W0TQZ5_9GAMM</name>
<dbReference type="AlphaFoldDB" id="A0A0W0TQZ5"/>
<evidence type="ECO:0000256" key="2">
    <source>
        <dbReference type="SAM" id="Phobius"/>
    </source>
</evidence>
<sequence length="631" mass="68939">MSQSQTNVINDFRDALDRFQIQVAAYQLQKTSEDCEIIRDRLKLIDARFGYGSMVRELNKTPGFNYNHTMASIIEAFTRSGSRMDRYSTVDTLNAFLSDPELVEVVRSFQNTQSQDAGIDYSRFNEVAQKYDIKCELKHTGNCINFAIFVDGHPLYLKVTKKLGRVSRAALHYLSETSEAPHLFPQKVGERICMGEKDGGYDAVSVFEPVEGDVFSLGERLTPEERAEKGPAIFVQMTEIFQRFRRLDITMGDGKGSNWGVDVNGQLRIIDSKSICYLDDIKSSRDEPNGSRDFDAEDANLFNRRVKLQGQALSTREQKVMTHFLGMNMAMFILGLTEQSIQTEFTELAEQSGGKVPEFQAYLREKLSGIREGSPLYSQSQLALELLQDDKNLDFALERLKGLQPALESAGNAGPSSSSSLPSTSISTQVQYTADEELPDYMELLRVISAIYERMQALSGTNQSSVAAGSSHSVMHPSADKIQGSPAQERLVAEVQGNPAPKQSGGVHYGFTVAAGTAGFIGVGLVTLGLLAIFPPAGVGFAGVIGIIAAAAVIGGVVGTAAGWVVDRERDENVRHERGSQRTTGESPVTVPAPDSKKGIVFPSPIGEVNRANSQEPVTDSAHQPPSPTRN</sequence>
<evidence type="ECO:0000256" key="1">
    <source>
        <dbReference type="SAM" id="MobiDB-lite"/>
    </source>
</evidence>
<dbReference type="EMBL" id="LNYC01000068">
    <property type="protein sequence ID" value="KTC97918.1"/>
    <property type="molecule type" value="Genomic_DNA"/>
</dbReference>
<feature type="compositionally biased region" description="Polar residues" evidence="1">
    <location>
        <begin position="611"/>
        <end position="624"/>
    </location>
</feature>
<feature type="region of interest" description="Disordered" evidence="1">
    <location>
        <begin position="407"/>
        <end position="428"/>
    </location>
</feature>
<feature type="transmembrane region" description="Helical" evidence="2">
    <location>
        <begin position="540"/>
        <end position="566"/>
    </location>
</feature>
<dbReference type="Proteomes" id="UP000054785">
    <property type="component" value="Unassembled WGS sequence"/>
</dbReference>
<comment type="caution">
    <text evidence="3">The sequence shown here is derived from an EMBL/GenBank/DDBJ whole genome shotgun (WGS) entry which is preliminary data.</text>
</comment>
<dbReference type="PATRIC" id="fig|45065.4.peg.1836"/>
<keyword evidence="4" id="KW-1185">Reference proteome</keyword>
<feature type="transmembrane region" description="Helical" evidence="2">
    <location>
        <begin position="509"/>
        <end position="534"/>
    </location>
</feature>
<organism evidence="3 4">
    <name type="scientific">Legionella geestiana</name>
    <dbReference type="NCBI Taxonomy" id="45065"/>
    <lineage>
        <taxon>Bacteria</taxon>
        <taxon>Pseudomonadati</taxon>
        <taxon>Pseudomonadota</taxon>
        <taxon>Gammaproteobacteria</taxon>
        <taxon>Legionellales</taxon>
        <taxon>Legionellaceae</taxon>
        <taxon>Legionella</taxon>
    </lineage>
</organism>
<protein>
    <submittedName>
        <fullName evidence="3">Uncharacterized protein</fullName>
    </submittedName>
</protein>
<feature type="region of interest" description="Disordered" evidence="1">
    <location>
        <begin position="571"/>
        <end position="631"/>
    </location>
</feature>
<keyword evidence="2" id="KW-0472">Membrane</keyword>
<keyword evidence="2" id="KW-1133">Transmembrane helix</keyword>
<evidence type="ECO:0000313" key="3">
    <source>
        <dbReference type="EMBL" id="KTC97918.1"/>
    </source>
</evidence>
<feature type="compositionally biased region" description="Basic and acidic residues" evidence="1">
    <location>
        <begin position="571"/>
        <end position="580"/>
    </location>
</feature>